<evidence type="ECO:0000256" key="9">
    <source>
        <dbReference type="SAM" id="MobiDB-lite"/>
    </source>
</evidence>
<name>A0ABD0LWE5_9CAEN</name>
<dbReference type="InterPro" id="IPR041470">
    <property type="entry name" value="GCP_N"/>
</dbReference>
<dbReference type="PANTHER" id="PTHR19302:SF70">
    <property type="entry name" value="GAMMA-TUBULIN COMPLEX COMPONENT 6"/>
    <property type="match status" value="1"/>
</dbReference>
<dbReference type="PANTHER" id="PTHR19302">
    <property type="entry name" value="GAMMA TUBULIN COMPLEX PROTEIN"/>
    <property type="match status" value="1"/>
</dbReference>
<comment type="caution">
    <text evidence="13">The sequence shown here is derived from an EMBL/GenBank/DDBJ whole genome shotgun (WGS) entry which is preliminary data.</text>
</comment>
<dbReference type="InterPro" id="IPR045818">
    <property type="entry name" value="GCP6_N"/>
</dbReference>
<dbReference type="Gene3D" id="1.20.120.1900">
    <property type="entry name" value="Gamma-tubulin complex, C-terminal domain"/>
    <property type="match status" value="1"/>
</dbReference>
<feature type="region of interest" description="Disordered" evidence="9">
    <location>
        <begin position="1053"/>
        <end position="1074"/>
    </location>
</feature>
<proteinExistence type="inferred from homology"/>
<sequence>MSVHTDSILSLFDKLCDLHLGERKRCHLIQPKVDRDVHFRRFRCKAYNTLFSFLKSPDSKHSGRGAGGVRLEVDRVLQSVFQQRVQRQFDDADRLEHLLESLLSSPTDEVFAVLRLLVCLASTGSSTPAPPLGHDLYQRPMAKSEEDQKISTNLPDGPLYYGDSHLNIDTVFSMYMHYPRHLFEPHVSGVVIGQSADCKTLSVFQLPPGMGIGGRGLFNPEREFRDTHERATRLSLFGGLVQARDVNLETKLDLPDLPDDPQACPPEIAIPKALSLTELSEDEGFITTEVSSSSVTTPADSGLEEDLWEAALTVTPNQHYIWERIGCEPMCTEQPYLTEAGPEAVDKLCHMQRHSEYLVEPDTPRSALRQVSPAQLVKDIINLLIGIPSHAFPFSQEGRIFTIDHNMVTSGFSPAALCSFLADFITCGTQYHRLAVFSAPQELDSFYTGGLVLQAFTGAVRSVLQYYRAAILAIPKDVTVLGIRVHCGKAVRQIQFLAELCHCADKQISPTESNFPLGVPLISYLYQETLAAVNTDNYLLMLSLLRTTCQPFALFVQDWVFHGTFRDVYGEFMIQVNPNFLEARDEHYWEKGYTLASADETSGVPLFLADLAPAIFCCGKSLNLLRMCSPRHFLCGVSDSEIPRLIISYSRSDLHRMNVQCQMYVSRMRQVARQLSVSRELLETARRMAAAEIARLQGILDERKRRADAKKRVEFKRLKEQMTADLQRRADEAEEKKEENKAFMARLTRQEEALTEKEIELEKQARDELIAYYTELGEEAAKREQRALWRIRRARLETARAQLMAQDEAKWQAEMEEMRQAQNLLEKSSDAGSLPRWVHDHEGSSEPVQVDGASNWEGQPDRQERTRDWSLPKWAEPMDHPSTAADMPAVLSDAPGSTAVMLDKASDRSADEVKVEATSSKLPVPSEVVGLKSETANMPEWARRVLDQDGASVETVTVTGDDECDAGGGSEPSSEVSSGLGSGGHVKTRVTKPAKKLKTGIHMVEGAAVNEETLEKPSRLHVHVSQNMHATTETTSAEETKPHVKLVAGMSATKETESNESYVPHTKQSETMSATKETEEVAQKPHLKVVAGHHANEQSQDEVKAIPKLAASAKYNISTETKSSEWNIKKPSLFGHVSQLSKMDYTFQAPKLRRQKDVHANLESEFREFAVRPNIRMHKTRSATAETAEQVDKPLIHISKEFHASKESEYKDWDGIRRKRFQEQNVYGHSSNSTVQRLLYGGMFGTVSGTDTDQEIETKQLVPSFKMSALDLMHDDLEQLEDNFDRLNSRPIVDLLDCVPGVIQGGLGGYVTENEVDEVDAHAIAFTPLSVLLNQALAAPLAAQISLVNETVVNFFLVDVKMDEHFEALHRYLFMADGDFAENLTDILLEKLSSCHLPHEMLTPVFLNSALTRALQLSSSTVPRHADHLSFALHYTPEFFRHNAHDTLDCLDLQYKVSWPVNVVLTEACMASYGRVFTFMLQLKRVAWTLKDCWHKLKRDAIVKKAKDSCQFRQLQLHRQEMQHFVRVMQGYMANQIIQVTWKELQESLDRDVHSLDDLRRVHGEYLNKALFRCLLNKKAAPIMKIIQDISCLILKFCSQLASATWSQDPSTGAITHPNFSAMVTSYKAFKEYFAFLFKVVNKLAVRGYQPHLQELLLRLNFNDYYSAQ</sequence>
<feature type="domain" description="Gamma-tubulin complex component 6 N-terminal" evidence="12">
    <location>
        <begin position="36"/>
        <end position="353"/>
    </location>
</feature>
<evidence type="ECO:0000256" key="1">
    <source>
        <dbReference type="ARBA" id="ARBA00004300"/>
    </source>
</evidence>
<evidence type="ECO:0000256" key="8">
    <source>
        <dbReference type="SAM" id="Coils"/>
    </source>
</evidence>
<comment type="subcellular location">
    <subcellularLocation>
        <location evidence="1">Cytoplasm</location>
        <location evidence="1">Cytoskeleton</location>
        <location evidence="1">Microtubule organizing center</location>
        <location evidence="1">Centrosome</location>
    </subcellularLocation>
</comment>
<organism evidence="13 14">
    <name type="scientific">Batillaria attramentaria</name>
    <dbReference type="NCBI Taxonomy" id="370345"/>
    <lineage>
        <taxon>Eukaryota</taxon>
        <taxon>Metazoa</taxon>
        <taxon>Spiralia</taxon>
        <taxon>Lophotrochozoa</taxon>
        <taxon>Mollusca</taxon>
        <taxon>Gastropoda</taxon>
        <taxon>Caenogastropoda</taxon>
        <taxon>Sorbeoconcha</taxon>
        <taxon>Cerithioidea</taxon>
        <taxon>Batillariidae</taxon>
        <taxon>Batillaria</taxon>
    </lineage>
</organism>
<dbReference type="Pfam" id="PF17681">
    <property type="entry name" value="GCP_N_terminal"/>
    <property type="match status" value="1"/>
</dbReference>
<evidence type="ECO:0000313" key="14">
    <source>
        <dbReference type="Proteomes" id="UP001519460"/>
    </source>
</evidence>
<gene>
    <name evidence="13" type="ORF">BaRGS_00005285</name>
</gene>
<evidence type="ECO:0000256" key="2">
    <source>
        <dbReference type="ARBA" id="ARBA00010337"/>
    </source>
</evidence>
<dbReference type="Pfam" id="PF19340">
    <property type="entry name" value="GCP6_N"/>
    <property type="match status" value="1"/>
</dbReference>
<dbReference type="FunFam" id="1.20.120.1900:FF:000004">
    <property type="entry name" value="gamma-tubulin complex component 6 isoform X1"/>
    <property type="match status" value="1"/>
</dbReference>
<evidence type="ECO:0000256" key="6">
    <source>
        <dbReference type="ARBA" id="ARBA00071901"/>
    </source>
</evidence>
<comment type="similarity">
    <text evidence="2">Belongs to the TUBGCP family.</text>
</comment>
<evidence type="ECO:0000259" key="10">
    <source>
        <dbReference type="Pfam" id="PF04130"/>
    </source>
</evidence>
<comment type="subunit">
    <text evidence="7">Component of the gamma-tubulin ring complex (gTuRC) consisting of TUBGCP2, TUBGCP3, TUBGCP4, TUBGCP5 and TUBGCP6 and gamma-tubulin TUBG1 or TUBG2. TUBGCP2, TUBGCP3, TUBGCP4, TUBGCP5 and TUBGCP6 assemble in a 5:5:2:1:1 stoichiometry; each is associated with a gamma-tubulin, thereby arranging 14 gamma-tubulins in a helical manner. Gamma-tubulin at the first position is blocked by TUBGCP3 at the last position, allowing 13 protafilaments to grow into a microtubule. The gTuRC (via TUBGCP3 and TUBGCP6) interacts with ACTB and MZT1; the interactions form a luminal bridge that stabilizes the initial structure during complex assembly. The gTuRC (via TUBGCP2) interacts with MZT2A/MZT2B and CDK5RAP2 (via CM1 motif); the interactions play a role in gTuRC activation.</text>
</comment>
<feature type="region of interest" description="Disordered" evidence="9">
    <location>
        <begin position="959"/>
        <end position="990"/>
    </location>
</feature>
<feature type="region of interest" description="Disordered" evidence="9">
    <location>
        <begin position="828"/>
        <end position="874"/>
    </location>
</feature>
<dbReference type="GO" id="GO:0005813">
    <property type="term" value="C:centrosome"/>
    <property type="evidence" value="ECO:0007669"/>
    <property type="project" value="UniProtKB-SubCell"/>
</dbReference>
<keyword evidence="14" id="KW-1185">Reference proteome</keyword>
<keyword evidence="4" id="KW-0493">Microtubule</keyword>
<dbReference type="EMBL" id="JACVVK020000020">
    <property type="protein sequence ID" value="KAK7503364.1"/>
    <property type="molecule type" value="Genomic_DNA"/>
</dbReference>
<dbReference type="InterPro" id="IPR007259">
    <property type="entry name" value="GCP"/>
</dbReference>
<evidence type="ECO:0000313" key="13">
    <source>
        <dbReference type="EMBL" id="KAK7503364.1"/>
    </source>
</evidence>
<protein>
    <recommendedName>
        <fullName evidence="6">Gamma-tubulin complex component 6</fullName>
    </recommendedName>
</protein>
<dbReference type="GO" id="GO:0005874">
    <property type="term" value="C:microtubule"/>
    <property type="evidence" value="ECO:0007669"/>
    <property type="project" value="UniProtKB-KW"/>
</dbReference>
<keyword evidence="8" id="KW-0175">Coiled coil</keyword>
<evidence type="ECO:0000256" key="3">
    <source>
        <dbReference type="ARBA" id="ARBA00022490"/>
    </source>
</evidence>
<accession>A0ABD0LWE5</accession>
<evidence type="ECO:0000256" key="5">
    <source>
        <dbReference type="ARBA" id="ARBA00023212"/>
    </source>
</evidence>
<feature type="compositionally biased region" description="Basic and acidic residues" evidence="9">
    <location>
        <begin position="859"/>
        <end position="870"/>
    </location>
</feature>
<evidence type="ECO:0000256" key="4">
    <source>
        <dbReference type="ARBA" id="ARBA00022701"/>
    </source>
</evidence>
<evidence type="ECO:0000259" key="11">
    <source>
        <dbReference type="Pfam" id="PF17681"/>
    </source>
</evidence>
<feature type="coiled-coil region" evidence="8">
    <location>
        <begin position="716"/>
        <end position="767"/>
    </location>
</feature>
<feature type="domain" description="Gamma tubulin complex component protein N-terminal" evidence="11">
    <location>
        <begin position="377"/>
        <end position="639"/>
    </location>
</feature>
<dbReference type="InterPro" id="IPR040457">
    <property type="entry name" value="GCP_C"/>
</dbReference>
<feature type="domain" description="Gamma tubulin complex component C-terminal" evidence="10">
    <location>
        <begin position="1364"/>
        <end position="1666"/>
    </location>
</feature>
<evidence type="ECO:0000259" key="12">
    <source>
        <dbReference type="Pfam" id="PF19340"/>
    </source>
</evidence>
<evidence type="ECO:0000256" key="7">
    <source>
        <dbReference type="ARBA" id="ARBA00093551"/>
    </source>
</evidence>
<reference evidence="13 14" key="1">
    <citation type="journal article" date="2023" name="Sci. Data">
        <title>Genome assembly of the Korean intertidal mud-creeper Batillaria attramentaria.</title>
        <authorList>
            <person name="Patra A.K."/>
            <person name="Ho P.T."/>
            <person name="Jun S."/>
            <person name="Lee S.J."/>
            <person name="Kim Y."/>
            <person name="Won Y.J."/>
        </authorList>
    </citation>
    <scope>NUCLEOTIDE SEQUENCE [LARGE SCALE GENOMIC DNA]</scope>
    <source>
        <strain evidence="13">Wonlab-2016</strain>
    </source>
</reference>
<dbReference type="Pfam" id="PF04130">
    <property type="entry name" value="GCP_C_terminal"/>
    <property type="match status" value="1"/>
</dbReference>
<keyword evidence="5" id="KW-0206">Cytoskeleton</keyword>
<keyword evidence="3" id="KW-0963">Cytoplasm</keyword>
<dbReference type="InterPro" id="IPR042241">
    <property type="entry name" value="GCP_C_sf"/>
</dbReference>
<dbReference type="Proteomes" id="UP001519460">
    <property type="component" value="Unassembled WGS sequence"/>
</dbReference>